<dbReference type="AlphaFoldDB" id="L8GKT7"/>
<evidence type="ECO:0000313" key="2">
    <source>
        <dbReference type="EMBL" id="ELR13348.1"/>
    </source>
</evidence>
<dbReference type="RefSeq" id="XP_004335361.1">
    <property type="nucleotide sequence ID" value="XM_004335313.1"/>
</dbReference>
<dbReference type="EMBL" id="KB008093">
    <property type="protein sequence ID" value="ELR13348.1"/>
    <property type="molecule type" value="Genomic_DNA"/>
</dbReference>
<dbReference type="Proteomes" id="UP000011083">
    <property type="component" value="Unassembled WGS sequence"/>
</dbReference>
<dbReference type="KEGG" id="acan:ACA1_239950"/>
<gene>
    <name evidence="2" type="ORF">ACA1_239950</name>
</gene>
<proteinExistence type="predicted"/>
<protein>
    <submittedName>
        <fullName evidence="2">Uncharacterized protein</fullName>
    </submittedName>
</protein>
<keyword evidence="3" id="KW-1185">Reference proteome</keyword>
<feature type="transmembrane region" description="Helical" evidence="1">
    <location>
        <begin position="49"/>
        <end position="72"/>
    </location>
</feature>
<evidence type="ECO:0000256" key="1">
    <source>
        <dbReference type="SAM" id="Phobius"/>
    </source>
</evidence>
<dbReference type="VEuPathDB" id="AmoebaDB:ACA1_239950"/>
<keyword evidence="1" id="KW-0472">Membrane</keyword>
<dbReference type="GeneID" id="14914085"/>
<evidence type="ECO:0000313" key="3">
    <source>
        <dbReference type="Proteomes" id="UP000011083"/>
    </source>
</evidence>
<reference evidence="2 3" key="1">
    <citation type="journal article" date="2013" name="Genome Biol.">
        <title>Genome of Acanthamoeba castellanii highlights extensive lateral gene transfer and early evolution of tyrosine kinase signaling.</title>
        <authorList>
            <person name="Clarke M."/>
            <person name="Lohan A.J."/>
            <person name="Liu B."/>
            <person name="Lagkouvardos I."/>
            <person name="Roy S."/>
            <person name="Zafar N."/>
            <person name="Bertelli C."/>
            <person name="Schilde C."/>
            <person name="Kianianmomeni A."/>
            <person name="Burglin T.R."/>
            <person name="Frech C."/>
            <person name="Turcotte B."/>
            <person name="Kopec K.O."/>
            <person name="Synnott J.M."/>
            <person name="Choo C."/>
            <person name="Paponov I."/>
            <person name="Finkler A."/>
            <person name="Soon Heng Tan C."/>
            <person name="Hutchins A.P."/>
            <person name="Weinmeier T."/>
            <person name="Rattei T."/>
            <person name="Chu J.S."/>
            <person name="Gimenez G."/>
            <person name="Irimia M."/>
            <person name="Rigden D.J."/>
            <person name="Fitzpatrick D.A."/>
            <person name="Lorenzo-Morales J."/>
            <person name="Bateman A."/>
            <person name="Chiu C.H."/>
            <person name="Tang P."/>
            <person name="Hegemann P."/>
            <person name="Fromm H."/>
            <person name="Raoult D."/>
            <person name="Greub G."/>
            <person name="Miranda-Saavedra D."/>
            <person name="Chen N."/>
            <person name="Nash P."/>
            <person name="Ginger M.L."/>
            <person name="Horn M."/>
            <person name="Schaap P."/>
            <person name="Caler L."/>
            <person name="Loftus B."/>
        </authorList>
    </citation>
    <scope>NUCLEOTIDE SEQUENCE [LARGE SCALE GENOMIC DNA]</scope>
    <source>
        <strain evidence="2 3">Neff</strain>
    </source>
</reference>
<sequence length="85" mass="9424">MSYRPSARLMFRASPFRAGGHGHGAHSLHAPPKPRMQLVEAEQVFDRPFLNILGVSAGAAFVFYHLIAIPFFDKPAAQKLAQNKH</sequence>
<accession>L8GKT7</accession>
<organism evidence="2 3">
    <name type="scientific">Acanthamoeba castellanii (strain ATCC 30010 / Neff)</name>
    <dbReference type="NCBI Taxonomy" id="1257118"/>
    <lineage>
        <taxon>Eukaryota</taxon>
        <taxon>Amoebozoa</taxon>
        <taxon>Discosea</taxon>
        <taxon>Longamoebia</taxon>
        <taxon>Centramoebida</taxon>
        <taxon>Acanthamoebidae</taxon>
        <taxon>Acanthamoeba</taxon>
    </lineage>
</organism>
<name>L8GKT7_ACACF</name>
<keyword evidence="1" id="KW-0812">Transmembrane</keyword>
<keyword evidence="1" id="KW-1133">Transmembrane helix</keyword>